<dbReference type="Pfam" id="PF14281">
    <property type="entry name" value="PDDEXK_4"/>
    <property type="match status" value="1"/>
</dbReference>
<dbReference type="AlphaFoldDB" id="A0A1V4AZS4"/>
<proteinExistence type="predicted"/>
<dbReference type="EMBL" id="UGHF01000001">
    <property type="protein sequence ID" value="STO60936.1"/>
    <property type="molecule type" value="Genomic_DNA"/>
</dbReference>
<organism evidence="1 3">
    <name type="scientific">Canicola haemoglobinophilus</name>
    <dbReference type="NCBI Taxonomy" id="733"/>
    <lineage>
        <taxon>Bacteria</taxon>
        <taxon>Pseudomonadati</taxon>
        <taxon>Pseudomonadota</taxon>
        <taxon>Gammaproteobacteria</taxon>
        <taxon>Pasteurellales</taxon>
        <taxon>Pasteurellaceae</taxon>
        <taxon>Canicola</taxon>
    </lineage>
</organism>
<gene>
    <name evidence="1" type="ORF">NCTC1659_02240</name>
    <name evidence="2" type="ORF">NCTC8540_00677</name>
</gene>
<dbReference type="InterPro" id="IPR029470">
    <property type="entry name" value="PDDEXK_4"/>
</dbReference>
<evidence type="ECO:0000313" key="1">
    <source>
        <dbReference type="EMBL" id="STO60936.1"/>
    </source>
</evidence>
<sequence>MDTEFNQQLEDFFTEWNKLSFSDKDDDNFDPKQLSEFFNQWKKLGAIIEPKKEQIIPIPKSEQLKNFFIAFQEAQKPIEAERQLGMFANVWQAANLGRNEVRNSKTLRWFLDMYANHGQGSLFLQAVYQCLPKDFLPFPKEYRATEECCPLGEETERVDIEIDSDNLLLFIEVKIDALQSKQQLERYINVAKKKSGSRPWGIIYLTKDGILPKEINDKERVVGISWRQLAKALEVLTKQKSKLEPNNRGIWLAEQFIQHILTF</sequence>
<evidence type="ECO:0000313" key="3">
    <source>
        <dbReference type="Proteomes" id="UP000254329"/>
    </source>
</evidence>
<evidence type="ECO:0000313" key="2">
    <source>
        <dbReference type="EMBL" id="STO68190.1"/>
    </source>
</evidence>
<evidence type="ECO:0000313" key="4">
    <source>
        <dbReference type="Proteomes" id="UP000254496"/>
    </source>
</evidence>
<dbReference type="Proteomes" id="UP000254329">
    <property type="component" value="Unassembled WGS sequence"/>
</dbReference>
<protein>
    <submittedName>
        <fullName evidence="1">Uncharacterized protein</fullName>
    </submittedName>
</protein>
<keyword evidence="3" id="KW-1185">Reference proteome</keyword>
<dbReference type="STRING" id="733.B0186_08505"/>
<reference evidence="3 4" key="1">
    <citation type="submission" date="2018-06" db="EMBL/GenBank/DDBJ databases">
        <authorList>
            <consortium name="Pathogen Informatics"/>
            <person name="Doyle S."/>
        </authorList>
    </citation>
    <scope>NUCLEOTIDE SEQUENCE [LARGE SCALE GENOMIC DNA]</scope>
    <source>
        <strain evidence="1 3">NCTC1659</strain>
        <strain evidence="2 4">NCTC8540</strain>
    </source>
</reference>
<dbReference type="EMBL" id="UGHJ01000001">
    <property type="protein sequence ID" value="STO68190.1"/>
    <property type="molecule type" value="Genomic_DNA"/>
</dbReference>
<accession>A0A1V4AZS4</accession>
<name>A0A1V4AZS4_9PAST</name>
<dbReference type="OrthoDB" id="6713139at2"/>
<dbReference type="Proteomes" id="UP000254496">
    <property type="component" value="Unassembled WGS sequence"/>
</dbReference>
<dbReference type="RefSeq" id="WP_078218923.1">
    <property type="nucleotide sequence ID" value="NZ_MUXZ01000027.1"/>
</dbReference>